<keyword evidence="5" id="KW-0808">Transferase</keyword>
<comment type="subcellular location">
    <subcellularLocation>
        <location evidence="1 10">Endoplasmic reticulum membrane</location>
        <topology evidence="1 10">Multi-pass membrane protein</topology>
    </subcellularLocation>
</comment>
<feature type="transmembrane region" description="Helical" evidence="10">
    <location>
        <begin position="155"/>
        <end position="184"/>
    </location>
</feature>
<dbReference type="OrthoDB" id="497541at2759"/>
<keyword evidence="8 10" id="KW-1133">Transmembrane helix</keyword>
<dbReference type="RefSeq" id="XP_012210293.1">
    <property type="nucleotide sequence ID" value="XM_012354903.1"/>
</dbReference>
<evidence type="ECO:0000256" key="8">
    <source>
        <dbReference type="ARBA" id="ARBA00022989"/>
    </source>
</evidence>
<feature type="transmembrane region" description="Helical" evidence="10">
    <location>
        <begin position="227"/>
        <end position="249"/>
    </location>
</feature>
<proteinExistence type="inferred from homology"/>
<keyword evidence="4 10" id="KW-0328">Glycosyltransferase</keyword>
<reference evidence="12 13" key="1">
    <citation type="journal article" date="2013" name="PLoS Genet.">
        <title>Distinctive expansion of potential virulence genes in the genome of the oomycete fish pathogen Saprolegnia parasitica.</title>
        <authorList>
            <person name="Jiang R.H."/>
            <person name="de Bruijn I."/>
            <person name="Haas B.J."/>
            <person name="Belmonte R."/>
            <person name="Lobach L."/>
            <person name="Christie J."/>
            <person name="van den Ackerveken G."/>
            <person name="Bottin A."/>
            <person name="Bulone V."/>
            <person name="Diaz-Moreno S.M."/>
            <person name="Dumas B."/>
            <person name="Fan L."/>
            <person name="Gaulin E."/>
            <person name="Govers F."/>
            <person name="Grenville-Briggs L.J."/>
            <person name="Horner N.R."/>
            <person name="Levin J.Z."/>
            <person name="Mammella M."/>
            <person name="Meijer H.J."/>
            <person name="Morris P."/>
            <person name="Nusbaum C."/>
            <person name="Oome S."/>
            <person name="Phillips A.J."/>
            <person name="van Rooyen D."/>
            <person name="Rzeszutek E."/>
            <person name="Saraiva M."/>
            <person name="Secombes C.J."/>
            <person name="Seidl M.F."/>
            <person name="Snel B."/>
            <person name="Stassen J.H."/>
            <person name="Sykes S."/>
            <person name="Tripathy S."/>
            <person name="van den Berg H."/>
            <person name="Vega-Arreguin J.C."/>
            <person name="Wawra S."/>
            <person name="Young S.K."/>
            <person name="Zeng Q."/>
            <person name="Dieguez-Uribeondo J."/>
            <person name="Russ C."/>
            <person name="Tyler B.M."/>
            <person name="van West P."/>
        </authorList>
    </citation>
    <scope>NUCLEOTIDE SEQUENCE [LARGE SCALE GENOMIC DNA]</scope>
    <source>
        <strain evidence="12 13">CBS 223.65</strain>
    </source>
</reference>
<evidence type="ECO:0000256" key="2">
    <source>
        <dbReference type="ARBA" id="ARBA00004922"/>
    </source>
</evidence>
<accession>A0A067BXF4</accession>
<dbReference type="VEuPathDB" id="FungiDB:SPRG_15755"/>
<comment type="similarity">
    <text evidence="3 10">Belongs to the glycosyltransferase 22 family.</text>
</comment>
<evidence type="ECO:0000256" key="10">
    <source>
        <dbReference type="RuleBase" id="RU363075"/>
    </source>
</evidence>
<keyword evidence="13" id="KW-1185">Reference proteome</keyword>
<evidence type="ECO:0000256" key="1">
    <source>
        <dbReference type="ARBA" id="ARBA00004477"/>
    </source>
</evidence>
<keyword evidence="9 10" id="KW-0472">Membrane</keyword>
<dbReference type="PANTHER" id="PTHR22760:SF2">
    <property type="entry name" value="ALPHA-1,2-MANNOSYLTRANSFERASE ALG9"/>
    <property type="match status" value="1"/>
</dbReference>
<organism evidence="12 13">
    <name type="scientific">Saprolegnia parasitica (strain CBS 223.65)</name>
    <dbReference type="NCBI Taxonomy" id="695850"/>
    <lineage>
        <taxon>Eukaryota</taxon>
        <taxon>Sar</taxon>
        <taxon>Stramenopiles</taxon>
        <taxon>Oomycota</taxon>
        <taxon>Saprolegniomycetes</taxon>
        <taxon>Saprolegniales</taxon>
        <taxon>Saprolegniaceae</taxon>
        <taxon>Saprolegnia</taxon>
    </lineage>
</organism>
<dbReference type="GO" id="GO:0005789">
    <property type="term" value="C:endoplasmic reticulum membrane"/>
    <property type="evidence" value="ECO:0007669"/>
    <property type="project" value="UniProtKB-SubCell"/>
</dbReference>
<feature type="transmembrane region" description="Helical" evidence="10">
    <location>
        <begin position="316"/>
        <end position="334"/>
    </location>
</feature>
<dbReference type="GeneID" id="24137448"/>
<dbReference type="InterPro" id="IPR005599">
    <property type="entry name" value="GPI_mannosylTrfase"/>
</dbReference>
<dbReference type="STRING" id="695850.A0A067BXF4"/>
<feature type="transmembrane region" description="Helical" evidence="10">
    <location>
        <begin position="94"/>
        <end position="112"/>
    </location>
</feature>
<comment type="pathway">
    <text evidence="2">Protein modification; protein glycosylation.</text>
</comment>
<feature type="transmembrane region" description="Helical" evidence="10">
    <location>
        <begin position="255"/>
        <end position="274"/>
    </location>
</feature>
<evidence type="ECO:0000256" key="4">
    <source>
        <dbReference type="ARBA" id="ARBA00022676"/>
    </source>
</evidence>
<evidence type="ECO:0000256" key="11">
    <source>
        <dbReference type="SAM" id="MobiDB-lite"/>
    </source>
</evidence>
<dbReference type="Pfam" id="PF03901">
    <property type="entry name" value="Glyco_transf_22"/>
    <property type="match status" value="1"/>
</dbReference>
<dbReference type="GO" id="GO:0006487">
    <property type="term" value="P:protein N-linked glycosylation"/>
    <property type="evidence" value="ECO:0007669"/>
    <property type="project" value="TreeGrafter"/>
</dbReference>
<feature type="transmembrane region" description="Helical" evidence="10">
    <location>
        <begin position="286"/>
        <end position="310"/>
    </location>
</feature>
<dbReference type="AlphaFoldDB" id="A0A067BXF4"/>
<dbReference type="EMBL" id="KK583378">
    <property type="protein sequence ID" value="KDO19006.1"/>
    <property type="molecule type" value="Genomic_DNA"/>
</dbReference>
<evidence type="ECO:0000256" key="6">
    <source>
        <dbReference type="ARBA" id="ARBA00022692"/>
    </source>
</evidence>
<dbReference type="OMA" id="PRDMHAK"/>
<sequence>MPARRRGAASPPPSKPSLPPSKAAPPQDEDARLWAPNLHSTFSFLAIVRLISALVNIQSDCDEAYNYWEPLHNILYGHGFQTWEYSPVYALRSYLYLVVHGVVGKVAGGVLFGSSKLAFFFGLRTALGFASALCEAAFYRGVVRAYGPRVGRYTLVFLACNSGMFQASTAFLPSSFVTYMLMLFSGFWMTTQGASFSAPALASGVIAVVCGWPYVGVMCVPFALQSVVAFGVLRPILTGVLVLGLVVGLEVGTNYYFYHAWLLPAVNIVLYNVVSAGSELYGVEPWTYYALNLALNFNVGLPLAVVSVPIALASGGLRMVFILPLYLWLGIMFLQPHKEERFLYPVYPYLCLAAGWTLTTIFRLARRVARPIAPVLVTLAVSAYVALSTMRVISITTQYGAPLKVYQFLHDHIEASTNASTPLRVCVGKEWHRFPSHFFLPNHARMAFLRSGFRGQLPAHFVSTFQVPDHMNDLNLEEVSRYVDLATCDFVIDRDVPQSMGHPDEPSLAANPAWTPVYAEPFLLAEASDRIARAFYVPFWTPTHTVFTNYTVYAPAST</sequence>
<gene>
    <name evidence="12" type="ORF">SPRG_15755</name>
</gene>
<evidence type="ECO:0000313" key="12">
    <source>
        <dbReference type="EMBL" id="KDO19006.1"/>
    </source>
</evidence>
<name>A0A067BXF4_SAPPC</name>
<evidence type="ECO:0000256" key="7">
    <source>
        <dbReference type="ARBA" id="ARBA00022824"/>
    </source>
</evidence>
<evidence type="ECO:0000313" key="13">
    <source>
        <dbReference type="Proteomes" id="UP000030745"/>
    </source>
</evidence>
<feature type="transmembrane region" description="Helical" evidence="10">
    <location>
        <begin position="371"/>
        <end position="387"/>
    </location>
</feature>
<protein>
    <recommendedName>
        <fullName evidence="10">Mannosyltransferase</fullName>
        <ecNumber evidence="10">2.4.1.-</ecNumber>
    </recommendedName>
</protein>
<feature type="transmembrane region" description="Helical" evidence="10">
    <location>
        <begin position="346"/>
        <end position="365"/>
    </location>
</feature>
<dbReference type="Proteomes" id="UP000030745">
    <property type="component" value="Unassembled WGS sequence"/>
</dbReference>
<evidence type="ECO:0000256" key="9">
    <source>
        <dbReference type="ARBA" id="ARBA00023136"/>
    </source>
</evidence>
<feature type="compositionally biased region" description="Pro residues" evidence="11">
    <location>
        <begin position="10"/>
        <end position="23"/>
    </location>
</feature>
<dbReference type="UniPathway" id="UPA00378"/>
<dbReference type="KEGG" id="spar:SPRG_15755"/>
<dbReference type="EC" id="2.4.1.-" evidence="10"/>
<dbReference type="GO" id="GO:0000026">
    <property type="term" value="F:alpha-1,2-mannosyltransferase activity"/>
    <property type="evidence" value="ECO:0007669"/>
    <property type="project" value="TreeGrafter"/>
</dbReference>
<evidence type="ECO:0000256" key="5">
    <source>
        <dbReference type="ARBA" id="ARBA00022679"/>
    </source>
</evidence>
<feature type="transmembrane region" description="Helical" evidence="10">
    <location>
        <begin position="196"/>
        <end position="215"/>
    </location>
</feature>
<dbReference type="PANTHER" id="PTHR22760">
    <property type="entry name" value="GLYCOSYLTRANSFERASE"/>
    <property type="match status" value="1"/>
</dbReference>
<evidence type="ECO:0000256" key="3">
    <source>
        <dbReference type="ARBA" id="ARBA00007063"/>
    </source>
</evidence>
<keyword evidence="6 10" id="KW-0812">Transmembrane</keyword>
<feature type="region of interest" description="Disordered" evidence="11">
    <location>
        <begin position="1"/>
        <end position="28"/>
    </location>
</feature>
<keyword evidence="7 10" id="KW-0256">Endoplasmic reticulum</keyword>